<dbReference type="RefSeq" id="WP_353637222.1">
    <property type="nucleotide sequence ID" value="NZ_CP159258.1"/>
</dbReference>
<evidence type="ECO:0000256" key="4">
    <source>
        <dbReference type="ARBA" id="ARBA00022989"/>
    </source>
</evidence>
<keyword evidence="3 6" id="KW-0812">Transmembrane</keyword>
<keyword evidence="5 6" id="KW-0472">Membrane</keyword>
<comment type="subcellular location">
    <subcellularLocation>
        <location evidence="1">Cell membrane</location>
        <topology evidence="1">Multi-pass membrane protein</topology>
    </subcellularLocation>
</comment>
<feature type="transmembrane region" description="Helical" evidence="6">
    <location>
        <begin position="114"/>
        <end position="136"/>
    </location>
</feature>
<evidence type="ECO:0000256" key="6">
    <source>
        <dbReference type="SAM" id="Phobius"/>
    </source>
</evidence>
<dbReference type="InterPro" id="IPR001123">
    <property type="entry name" value="LeuE-type"/>
</dbReference>
<evidence type="ECO:0000256" key="2">
    <source>
        <dbReference type="ARBA" id="ARBA00022475"/>
    </source>
</evidence>
<name>A0AAU8E6M3_9PSED</name>
<evidence type="ECO:0000313" key="7">
    <source>
        <dbReference type="EMBL" id="XCG74907.1"/>
    </source>
</evidence>
<feature type="transmembrane region" description="Helical" evidence="6">
    <location>
        <begin position="77"/>
        <end position="102"/>
    </location>
</feature>
<keyword evidence="4 6" id="KW-1133">Transmembrane helix</keyword>
<dbReference type="EMBL" id="CP159258">
    <property type="protein sequence ID" value="XCG74907.1"/>
    <property type="molecule type" value="Genomic_DNA"/>
</dbReference>
<sequence>MAIDVIRLAGVDYLVWLGGGMIINSRQPVTAEPLRKLGVLRDSVVVEVLNPKTALFFLTFLPQFVDATSAASVWLQFLLISNFVNLVFSLADVMAVPGASLLRGPFSATGFQRLVPCVSSAILIGLGCIFVLQSGIPTK</sequence>
<gene>
    <name evidence="7" type="ORF">ABVN21_02130</name>
</gene>
<proteinExistence type="predicted"/>
<evidence type="ECO:0000256" key="5">
    <source>
        <dbReference type="ARBA" id="ARBA00023136"/>
    </source>
</evidence>
<organism evidence="7">
    <name type="scientific">Pseudomonas sp. MYb327</name>
    <dbReference type="NCBI Taxonomy" id="2745230"/>
    <lineage>
        <taxon>Bacteria</taxon>
        <taxon>Pseudomonadati</taxon>
        <taxon>Pseudomonadota</taxon>
        <taxon>Gammaproteobacteria</taxon>
        <taxon>Pseudomonadales</taxon>
        <taxon>Pseudomonadaceae</taxon>
        <taxon>Pseudomonas</taxon>
    </lineage>
</organism>
<dbReference type="GO" id="GO:0005886">
    <property type="term" value="C:plasma membrane"/>
    <property type="evidence" value="ECO:0007669"/>
    <property type="project" value="UniProtKB-SubCell"/>
</dbReference>
<accession>A0AAU8E6M3</accession>
<dbReference type="AlphaFoldDB" id="A0AAU8E6M3"/>
<evidence type="ECO:0000256" key="3">
    <source>
        <dbReference type="ARBA" id="ARBA00022692"/>
    </source>
</evidence>
<dbReference type="PANTHER" id="PTHR30086">
    <property type="entry name" value="ARGININE EXPORTER PROTEIN ARGO"/>
    <property type="match status" value="1"/>
</dbReference>
<protein>
    <submittedName>
        <fullName evidence="7">LysE family transporter</fullName>
    </submittedName>
</protein>
<dbReference type="PANTHER" id="PTHR30086:SF20">
    <property type="entry name" value="ARGININE EXPORTER PROTEIN ARGO-RELATED"/>
    <property type="match status" value="1"/>
</dbReference>
<dbReference type="Pfam" id="PF01810">
    <property type="entry name" value="LysE"/>
    <property type="match status" value="1"/>
</dbReference>
<keyword evidence="2" id="KW-1003">Cell membrane</keyword>
<evidence type="ECO:0000256" key="1">
    <source>
        <dbReference type="ARBA" id="ARBA00004651"/>
    </source>
</evidence>
<reference evidence="7" key="1">
    <citation type="submission" date="2024-06" db="EMBL/GenBank/DDBJ databases">
        <title>The Caenorhabditis elegans bacterial microbiome influences microsporidia infection through nutrient limitation and inhibiting parasite invasion.</title>
        <authorList>
            <person name="Tamim El Jarkass H."/>
            <person name="Castelblanco S."/>
            <person name="Kaur M."/>
            <person name="Wan Y.C."/>
            <person name="Ellis A.E."/>
            <person name="Sheldon R.D."/>
            <person name="Lien E.C."/>
            <person name="Burton N.O."/>
            <person name="Wright G.D."/>
            <person name="Reinke A.W."/>
        </authorList>
    </citation>
    <scope>NUCLEOTIDE SEQUENCE</scope>
    <source>
        <strain evidence="7">MYb327</strain>
    </source>
</reference>
<dbReference type="GO" id="GO:0015171">
    <property type="term" value="F:amino acid transmembrane transporter activity"/>
    <property type="evidence" value="ECO:0007669"/>
    <property type="project" value="TreeGrafter"/>
</dbReference>